<keyword evidence="5" id="KW-0800">Toxin</keyword>
<keyword evidence="8" id="KW-1216">Complement system impairing toxin</keyword>
<dbReference type="Proteomes" id="UP000694421">
    <property type="component" value="Unplaced"/>
</dbReference>
<evidence type="ECO:0000256" key="3">
    <source>
        <dbReference type="ARBA" id="ARBA00006932"/>
    </source>
</evidence>
<feature type="region of interest" description="Disordered" evidence="11">
    <location>
        <begin position="48"/>
        <end position="95"/>
    </location>
</feature>
<proteinExistence type="inferred from homology"/>
<keyword evidence="4" id="KW-0964">Secreted</keyword>
<feature type="chain" id="PRO_5034023489" description="Fibrinogen C-terminal domain-containing protein" evidence="12">
    <location>
        <begin position="25"/>
        <end position="309"/>
    </location>
</feature>
<keyword evidence="15" id="KW-1185">Reference proteome</keyword>
<dbReference type="InterPro" id="IPR014716">
    <property type="entry name" value="Fibrinogen_a/b/g_C_1"/>
</dbReference>
<dbReference type="PANTHER" id="PTHR19143">
    <property type="entry name" value="FIBRINOGEN/TENASCIN/ANGIOPOEITIN"/>
    <property type="match status" value="1"/>
</dbReference>
<dbReference type="GO" id="GO:0003823">
    <property type="term" value="F:antigen binding"/>
    <property type="evidence" value="ECO:0007669"/>
    <property type="project" value="TreeGrafter"/>
</dbReference>
<dbReference type="Ensembl" id="ENSSMRT00000003458.1">
    <property type="protein sequence ID" value="ENSSMRP00000002888.1"/>
    <property type="gene ID" value="ENSSMRG00000002456.1"/>
</dbReference>
<evidence type="ECO:0000313" key="14">
    <source>
        <dbReference type="Ensembl" id="ENSSMRP00000002888.1"/>
    </source>
</evidence>
<dbReference type="GO" id="GO:0005615">
    <property type="term" value="C:extracellular space"/>
    <property type="evidence" value="ECO:0007669"/>
    <property type="project" value="TreeGrafter"/>
</dbReference>
<evidence type="ECO:0000256" key="9">
    <source>
        <dbReference type="ARBA" id="ARBA00023240"/>
    </source>
</evidence>
<dbReference type="FunFam" id="3.90.215.10:FF:000001">
    <property type="entry name" value="Tenascin isoform 1"/>
    <property type="match status" value="1"/>
</dbReference>
<dbReference type="Pfam" id="PF00147">
    <property type="entry name" value="Fibrinogen_C"/>
    <property type="match status" value="1"/>
</dbReference>
<dbReference type="PROSITE" id="PS51406">
    <property type="entry name" value="FIBRINOGEN_C_2"/>
    <property type="match status" value="1"/>
</dbReference>
<dbReference type="InterPro" id="IPR020837">
    <property type="entry name" value="Fibrinogen_CS"/>
</dbReference>
<evidence type="ECO:0000256" key="10">
    <source>
        <dbReference type="ARBA" id="ARBA00023278"/>
    </source>
</evidence>
<evidence type="ECO:0000256" key="11">
    <source>
        <dbReference type="SAM" id="MobiDB-lite"/>
    </source>
</evidence>
<dbReference type="GO" id="GO:0090729">
    <property type="term" value="F:toxin activity"/>
    <property type="evidence" value="ECO:0007669"/>
    <property type="project" value="UniProtKB-KW"/>
</dbReference>
<dbReference type="InterPro" id="IPR050373">
    <property type="entry name" value="Fibrinogen_C-term_domain"/>
</dbReference>
<dbReference type="InterPro" id="IPR002181">
    <property type="entry name" value="Fibrinogen_a/b/g_C_dom"/>
</dbReference>
<protein>
    <recommendedName>
        <fullName evidence="13">Fibrinogen C-terminal domain-containing protein</fullName>
    </recommendedName>
</protein>
<comment type="similarity">
    <text evidence="3">Belongs to the ficolin lectin family. Veficolin subfamily.</text>
</comment>
<dbReference type="InterPro" id="IPR008160">
    <property type="entry name" value="Collagen"/>
</dbReference>
<keyword evidence="9" id="KW-1199">Hemostasis impairing toxin</keyword>
<dbReference type="InterPro" id="IPR036056">
    <property type="entry name" value="Fibrinogen-like_C"/>
</dbReference>
<dbReference type="SUPFAM" id="SSF56496">
    <property type="entry name" value="Fibrinogen C-terminal domain-like"/>
    <property type="match status" value="1"/>
</dbReference>
<feature type="signal peptide" evidence="12">
    <location>
        <begin position="1"/>
        <end position="24"/>
    </location>
</feature>
<dbReference type="OMA" id="CISNINV"/>
<dbReference type="SMART" id="SM00186">
    <property type="entry name" value="FBG"/>
    <property type="match status" value="1"/>
</dbReference>
<accession>A0A8D0BA07</accession>
<name>A0A8D0BA07_SALMN</name>
<dbReference type="GO" id="GO:0005102">
    <property type="term" value="F:signaling receptor binding"/>
    <property type="evidence" value="ECO:0007669"/>
    <property type="project" value="TreeGrafter"/>
</dbReference>
<reference evidence="14" key="1">
    <citation type="submission" date="2025-08" db="UniProtKB">
        <authorList>
            <consortium name="Ensembl"/>
        </authorList>
    </citation>
    <scope>IDENTIFICATION</scope>
</reference>
<evidence type="ECO:0000256" key="4">
    <source>
        <dbReference type="ARBA" id="ARBA00022525"/>
    </source>
</evidence>
<evidence type="ECO:0000256" key="8">
    <source>
        <dbReference type="ARBA" id="ARBA00023220"/>
    </source>
</evidence>
<keyword evidence="6 12" id="KW-0732">Signal</keyword>
<dbReference type="AlphaFoldDB" id="A0A8D0BA07"/>
<dbReference type="CDD" id="cd00087">
    <property type="entry name" value="FReD"/>
    <property type="match status" value="1"/>
</dbReference>
<dbReference type="PROSITE" id="PS00514">
    <property type="entry name" value="FIBRINOGEN_C_1"/>
    <property type="match status" value="1"/>
</dbReference>
<comment type="function">
    <text evidence="1">Initiates complement activation and/or interferes in platelet aggregation and/or blood coagulation.</text>
</comment>
<dbReference type="PANTHER" id="PTHR19143:SF415">
    <property type="entry name" value="FICOLIN-3"/>
    <property type="match status" value="1"/>
</dbReference>
<dbReference type="Pfam" id="PF01391">
    <property type="entry name" value="Collagen"/>
    <property type="match status" value="1"/>
</dbReference>
<evidence type="ECO:0000256" key="2">
    <source>
        <dbReference type="ARBA" id="ARBA00004613"/>
    </source>
</evidence>
<dbReference type="GO" id="GO:0097367">
    <property type="term" value="F:carbohydrate derivative binding"/>
    <property type="evidence" value="ECO:0007669"/>
    <property type="project" value="TreeGrafter"/>
</dbReference>
<evidence type="ECO:0000256" key="1">
    <source>
        <dbReference type="ARBA" id="ARBA00003654"/>
    </source>
</evidence>
<evidence type="ECO:0000256" key="6">
    <source>
        <dbReference type="ARBA" id="ARBA00022729"/>
    </source>
</evidence>
<evidence type="ECO:0000256" key="12">
    <source>
        <dbReference type="SAM" id="SignalP"/>
    </source>
</evidence>
<evidence type="ECO:0000259" key="13">
    <source>
        <dbReference type="PROSITE" id="PS51406"/>
    </source>
</evidence>
<dbReference type="Gene3D" id="3.90.215.10">
    <property type="entry name" value="Gamma Fibrinogen, chain A, domain 1"/>
    <property type="match status" value="1"/>
</dbReference>
<dbReference type="GeneTree" id="ENSGT00940000157531"/>
<keyword evidence="10" id="KW-0379">Hydroxylation</keyword>
<feature type="domain" description="Fibrinogen C-terminal" evidence="13">
    <location>
        <begin position="94"/>
        <end position="309"/>
    </location>
</feature>
<evidence type="ECO:0000256" key="7">
    <source>
        <dbReference type="ARBA" id="ARBA00023157"/>
    </source>
</evidence>
<reference evidence="14" key="2">
    <citation type="submission" date="2025-09" db="UniProtKB">
        <authorList>
            <consortium name="Ensembl"/>
        </authorList>
    </citation>
    <scope>IDENTIFICATION</scope>
</reference>
<evidence type="ECO:0000313" key="15">
    <source>
        <dbReference type="Proteomes" id="UP000694421"/>
    </source>
</evidence>
<evidence type="ECO:0000256" key="5">
    <source>
        <dbReference type="ARBA" id="ARBA00022656"/>
    </source>
</evidence>
<organism evidence="14 15">
    <name type="scientific">Salvator merianae</name>
    <name type="common">Argentine black and white tegu</name>
    <name type="synonym">Tupinambis merianae</name>
    <dbReference type="NCBI Taxonomy" id="96440"/>
    <lineage>
        <taxon>Eukaryota</taxon>
        <taxon>Metazoa</taxon>
        <taxon>Chordata</taxon>
        <taxon>Craniata</taxon>
        <taxon>Vertebrata</taxon>
        <taxon>Euteleostomi</taxon>
        <taxon>Lepidosauria</taxon>
        <taxon>Squamata</taxon>
        <taxon>Bifurcata</taxon>
        <taxon>Unidentata</taxon>
        <taxon>Episquamata</taxon>
        <taxon>Laterata</taxon>
        <taxon>Teiioidea</taxon>
        <taxon>Teiidae</taxon>
        <taxon>Salvator</taxon>
    </lineage>
</organism>
<keyword evidence="7" id="KW-1015">Disulfide bond</keyword>
<comment type="subcellular location">
    <subcellularLocation>
        <location evidence="2">Secreted</location>
    </subcellularLocation>
</comment>
<dbReference type="GO" id="GO:0001867">
    <property type="term" value="P:complement activation, lectin pathway"/>
    <property type="evidence" value="ECO:0007669"/>
    <property type="project" value="TreeGrafter"/>
</dbReference>
<dbReference type="NCBIfam" id="NF040941">
    <property type="entry name" value="GGGWT_bact"/>
    <property type="match status" value="1"/>
</dbReference>
<sequence>MNLNNLQRIFVALLLCSTWMEATGDPNTCPEVRLVGLSGDEKLAVLQGCPGHPGAAGTPGEKGATGLPGPKGAPGPPGEQGPKGEKGDPADISSPCQNSPRNCMELLSKGHFLSGWYTIYLQNCQPLEVLCDMDTNGGGWLVFQRRVDGSVDFYRTWSDYKKGFGNQLSEFWLGNENIHHLTLNGEHEFLVDLVDFDDLKTYAHYQSFKLLGESEKYQLVLGKFLGGTAGDSMSFHHGHPFSTYERDNDSSTENCAVTVHGAWWYLNCYRSNLNGGYPIGNRKQQRYGIDWASGKGVGTSYKRTEMKIR</sequence>